<dbReference type="InterPro" id="IPR046817">
    <property type="entry name" value="MmeI_N"/>
</dbReference>
<organism evidence="10 11">
    <name type="scientific">Candidatus Gallionella acididurans</name>
    <dbReference type="NCBI Taxonomy" id="1796491"/>
    <lineage>
        <taxon>Bacteria</taxon>
        <taxon>Pseudomonadati</taxon>
        <taxon>Pseudomonadota</taxon>
        <taxon>Betaproteobacteria</taxon>
        <taxon>Nitrosomonadales</taxon>
        <taxon>Gallionellaceae</taxon>
        <taxon>Gallionella</taxon>
    </lineage>
</organism>
<dbReference type="SUPFAM" id="SSF53335">
    <property type="entry name" value="S-adenosyl-L-methionine-dependent methyltransferases"/>
    <property type="match status" value="1"/>
</dbReference>
<dbReference type="GO" id="GO:0009007">
    <property type="term" value="F:site-specific DNA-methyltransferase (adenine-specific) activity"/>
    <property type="evidence" value="ECO:0007669"/>
    <property type="project" value="UniProtKB-EC"/>
</dbReference>
<evidence type="ECO:0000256" key="4">
    <source>
        <dbReference type="ARBA" id="ARBA00047942"/>
    </source>
</evidence>
<dbReference type="EC" id="2.1.1.72" evidence="1"/>
<dbReference type="PANTHER" id="PTHR33841:SF1">
    <property type="entry name" value="DNA METHYLTRANSFERASE A"/>
    <property type="match status" value="1"/>
</dbReference>
<accession>A0A139BRS4</accession>
<dbReference type="Pfam" id="PF20466">
    <property type="entry name" value="MmeI_TRD"/>
    <property type="match status" value="1"/>
</dbReference>
<keyword evidence="2 10" id="KW-0489">Methyltransferase</keyword>
<feature type="domain" description="MmeI-like N-terminal" evidence="5">
    <location>
        <begin position="13"/>
        <end position="174"/>
    </location>
</feature>
<dbReference type="PANTHER" id="PTHR33841">
    <property type="entry name" value="DNA METHYLTRANSFERASE YEEA-RELATED"/>
    <property type="match status" value="1"/>
</dbReference>
<evidence type="ECO:0000259" key="6">
    <source>
        <dbReference type="Pfam" id="PF20465"/>
    </source>
</evidence>
<dbReference type="Pfam" id="PF20467">
    <property type="entry name" value="MmeI_C"/>
    <property type="match status" value="1"/>
</dbReference>
<dbReference type="EMBL" id="LSLI01000071">
    <property type="protein sequence ID" value="KXS31503.1"/>
    <property type="molecule type" value="Genomic_DNA"/>
</dbReference>
<dbReference type="GO" id="GO:0032259">
    <property type="term" value="P:methylation"/>
    <property type="evidence" value="ECO:0007669"/>
    <property type="project" value="UniProtKB-KW"/>
</dbReference>
<dbReference type="InterPro" id="IPR029063">
    <property type="entry name" value="SAM-dependent_MTases_sf"/>
</dbReference>
<dbReference type="Pfam" id="PF20464">
    <property type="entry name" value="MmeI_N"/>
    <property type="match status" value="1"/>
</dbReference>
<name>A0A139BRS4_9PROT</name>
<dbReference type="Gene3D" id="3.40.50.150">
    <property type="entry name" value="Vaccinia Virus protein VP39"/>
    <property type="match status" value="1"/>
</dbReference>
<dbReference type="InterPro" id="IPR046818">
    <property type="entry name" value="MmeI_C"/>
</dbReference>
<dbReference type="InterPro" id="IPR046819">
    <property type="entry name" value="MmeI_hel"/>
</dbReference>
<evidence type="ECO:0000259" key="7">
    <source>
        <dbReference type="Pfam" id="PF20466"/>
    </source>
</evidence>
<dbReference type="Pfam" id="PF20465">
    <property type="entry name" value="MmeI_hel"/>
    <property type="match status" value="1"/>
</dbReference>
<dbReference type="Proteomes" id="UP000070578">
    <property type="component" value="Unassembled WGS sequence"/>
</dbReference>
<dbReference type="InterPro" id="IPR046816">
    <property type="entry name" value="MmeI_Mtase"/>
</dbReference>
<feature type="domain" description="MmeI-like C-terminal" evidence="8">
    <location>
        <begin position="841"/>
        <end position="920"/>
    </location>
</feature>
<reference evidence="10 11" key="1">
    <citation type="submission" date="2016-02" db="EMBL/GenBank/DDBJ databases">
        <authorList>
            <person name="Wen L."/>
            <person name="He K."/>
            <person name="Yang H."/>
        </authorList>
    </citation>
    <scope>NUCLEOTIDE SEQUENCE [LARGE SCALE GENOMIC DNA]</scope>
    <source>
        <strain evidence="10">ShG14-8</strain>
    </source>
</reference>
<dbReference type="PATRIC" id="fig|1796491.3.peg.2589"/>
<evidence type="ECO:0000259" key="9">
    <source>
        <dbReference type="Pfam" id="PF20473"/>
    </source>
</evidence>
<feature type="domain" description="MmeI-like target recognition" evidence="7">
    <location>
        <begin position="637"/>
        <end position="838"/>
    </location>
</feature>
<evidence type="ECO:0000256" key="3">
    <source>
        <dbReference type="ARBA" id="ARBA00022679"/>
    </source>
</evidence>
<proteinExistence type="predicted"/>
<sequence length="934" mass="104752">MALTRNEIRKRLSAFAKEHQGSRNERSQAQTFWLRFYECFGIRAESATIYEQSVKKLSGAQGFIDSFIPGKLIIEHKSEGKDLDAAFDQAAEYFLALKEEERPRYIITSDFARIRLYDLQAGGGYHQCKLAELPKKADWFMFLVEGEITDFTEESEADRSAAYAISKLHEELLRANFKGRKLEVLLTRLLFCLFADDTGIFGENGIFLRLVEGTRPDGKDLGGALAELFQVLNTPEDDRQKNLDEALARFAYINGNLFAENSDIPSFDSILREQLIACAKLDWSGISPAIFGAMFQGVLEEHNPEGPDSSNRKASRRELGAHYTSERNILRVINPLCMNDLRAELAKVKRNKKLLQAFYDKLPTLTFFDPACGCGNFLVIGFRELRQLEMDTIEAMGDIGLTNASRGGLLDVSTLCRVKVNQFYGIEIDESAAHIARVAMWITDHQMNLEAAERFGTTRPTVPLVDSATIACGNSLRLNWHDVLPAEQCSYVLGNPPFVGHQWRSPEQMQDMDGIWGHEGRFGRLDYVTCWHHKAAAYMHANMEVKTALVSTNSICQGEQVGILWSYLLAQGVQIHFAHRAFQWSNEGKGVAAVHCVIVGFALNEPKQRTIFDYGDNIKGEPVAMPAHNINPYLVDAPNVILPSRTDTPPGLPQLIKGSQPTDGGHLILTDDEKAQLLAAEPQAEKWLRPFIGGEELINGGQRWCLWLKGISPTELKAMPHVMSRLENVRKWRLTSATKSVREWAARPSLFTQDRQPKADYLAVPRVSSERRLFIPIAYLSANIIAHEKLLVIEGATLYHFGILNSTMHNAWMRAVAGRLESRYSYAPAVYNNFPWPDTSEKHNASIETAAQAILDARALYPESSLADLYDPISMPPELVKAHAALDKAVDAAYSYKGSKDDAARVAFLFDRYQQLTSLLPAVTTKQTRKRSAL</sequence>
<evidence type="ECO:0000256" key="2">
    <source>
        <dbReference type="ARBA" id="ARBA00022603"/>
    </source>
</evidence>
<dbReference type="InterPro" id="IPR050953">
    <property type="entry name" value="N4_N6_ade-DNA_methylase"/>
</dbReference>
<evidence type="ECO:0000259" key="8">
    <source>
        <dbReference type="Pfam" id="PF20467"/>
    </source>
</evidence>
<gene>
    <name evidence="10" type="ORF">AWT59_2370</name>
</gene>
<dbReference type="AlphaFoldDB" id="A0A139BRS4"/>
<comment type="caution">
    <text evidence="10">The sequence shown here is derived from an EMBL/GenBank/DDBJ whole genome shotgun (WGS) entry which is preliminary data.</text>
</comment>
<dbReference type="InterPro" id="IPR046820">
    <property type="entry name" value="MmeI_TRD"/>
</dbReference>
<feature type="domain" description="MmeI-like helicase spacer" evidence="6">
    <location>
        <begin position="181"/>
        <end position="258"/>
    </location>
</feature>
<dbReference type="Pfam" id="PF20473">
    <property type="entry name" value="MmeI_Mtase"/>
    <property type="match status" value="1"/>
</dbReference>
<evidence type="ECO:0000256" key="1">
    <source>
        <dbReference type="ARBA" id="ARBA00011900"/>
    </source>
</evidence>
<protein>
    <recommendedName>
        <fullName evidence="1">site-specific DNA-methyltransferase (adenine-specific)</fullName>
        <ecNumber evidence="1">2.1.1.72</ecNumber>
    </recommendedName>
</protein>
<evidence type="ECO:0000259" key="5">
    <source>
        <dbReference type="Pfam" id="PF20464"/>
    </source>
</evidence>
<comment type="catalytic activity">
    <reaction evidence="4">
        <text>a 2'-deoxyadenosine in DNA + S-adenosyl-L-methionine = an N(6)-methyl-2'-deoxyadenosine in DNA + S-adenosyl-L-homocysteine + H(+)</text>
        <dbReference type="Rhea" id="RHEA:15197"/>
        <dbReference type="Rhea" id="RHEA-COMP:12418"/>
        <dbReference type="Rhea" id="RHEA-COMP:12419"/>
        <dbReference type="ChEBI" id="CHEBI:15378"/>
        <dbReference type="ChEBI" id="CHEBI:57856"/>
        <dbReference type="ChEBI" id="CHEBI:59789"/>
        <dbReference type="ChEBI" id="CHEBI:90615"/>
        <dbReference type="ChEBI" id="CHEBI:90616"/>
        <dbReference type="EC" id="2.1.1.72"/>
    </reaction>
</comment>
<keyword evidence="3 10" id="KW-0808">Transferase</keyword>
<reference evidence="10 11" key="2">
    <citation type="submission" date="2016-03" db="EMBL/GenBank/DDBJ databases">
        <title>New uncultured bacterium of the family Gallionellaceae from acid mine drainage: description and reconstruction of genome based on metagenomic analysis of microbial community.</title>
        <authorList>
            <person name="Kadnikov V."/>
            <person name="Ivasenko D."/>
            <person name="Beletsky A."/>
            <person name="Mardanov A."/>
            <person name="Danilova E."/>
            <person name="Pimenov N."/>
            <person name="Karnachuk O."/>
            <person name="Ravin N."/>
        </authorList>
    </citation>
    <scope>NUCLEOTIDE SEQUENCE [LARGE SCALE GENOMIC DNA]</scope>
    <source>
        <strain evidence="10">ShG14-8</strain>
    </source>
</reference>
<feature type="domain" description="MmeI-like DNA-methyltransferase" evidence="9">
    <location>
        <begin position="346"/>
        <end position="613"/>
    </location>
</feature>
<evidence type="ECO:0000313" key="11">
    <source>
        <dbReference type="Proteomes" id="UP000070578"/>
    </source>
</evidence>
<evidence type="ECO:0000313" key="10">
    <source>
        <dbReference type="EMBL" id="KXS31503.1"/>
    </source>
</evidence>